<keyword evidence="2" id="KW-1185">Reference proteome</keyword>
<reference evidence="2" key="1">
    <citation type="journal article" date="2019" name="Int. J. Syst. Evol. Microbiol.">
        <title>The Global Catalogue of Microorganisms (GCM) 10K type strain sequencing project: providing services to taxonomists for standard genome sequencing and annotation.</title>
        <authorList>
            <consortium name="The Broad Institute Genomics Platform"/>
            <consortium name="The Broad Institute Genome Sequencing Center for Infectious Disease"/>
            <person name="Wu L."/>
            <person name="Ma J."/>
        </authorList>
    </citation>
    <scope>NUCLEOTIDE SEQUENCE [LARGE SCALE GENOMIC DNA]</scope>
    <source>
        <strain evidence="2">CCUG 60214</strain>
    </source>
</reference>
<protein>
    <submittedName>
        <fullName evidence="1">Uncharacterized protein</fullName>
    </submittedName>
</protein>
<organism evidence="1 2">
    <name type="scientific">Saccharothrix hoggarensis</name>
    <dbReference type="NCBI Taxonomy" id="913853"/>
    <lineage>
        <taxon>Bacteria</taxon>
        <taxon>Bacillati</taxon>
        <taxon>Actinomycetota</taxon>
        <taxon>Actinomycetes</taxon>
        <taxon>Pseudonocardiales</taxon>
        <taxon>Pseudonocardiaceae</taxon>
        <taxon>Saccharothrix</taxon>
    </lineage>
</organism>
<comment type="caution">
    <text evidence="1">The sequence shown here is derived from an EMBL/GenBank/DDBJ whole genome shotgun (WGS) entry which is preliminary data.</text>
</comment>
<evidence type="ECO:0000313" key="1">
    <source>
        <dbReference type="EMBL" id="MFD1151551.1"/>
    </source>
</evidence>
<dbReference type="EMBL" id="JBHTLK010000251">
    <property type="protein sequence ID" value="MFD1151551.1"/>
    <property type="molecule type" value="Genomic_DNA"/>
</dbReference>
<gene>
    <name evidence="1" type="ORF">ACFQ3T_30835</name>
</gene>
<name>A0ABW3R3S8_9PSEU</name>
<accession>A0ABW3R3S8</accession>
<sequence length="69" mass="7244">MGSRDAAVCGHLATDRSSSATPHAAEAGCFRVPPRTDVVPGYGHSINLAPNARDYCSAVSSWDLEEVGR</sequence>
<evidence type="ECO:0000313" key="2">
    <source>
        <dbReference type="Proteomes" id="UP001597168"/>
    </source>
</evidence>
<dbReference type="Proteomes" id="UP001597168">
    <property type="component" value="Unassembled WGS sequence"/>
</dbReference>
<proteinExistence type="predicted"/>